<keyword evidence="3" id="KW-1185">Reference proteome</keyword>
<keyword evidence="1" id="KW-0472">Membrane</keyword>
<accession>A0A395JM74</accession>
<dbReference type="OrthoDB" id="34373at2"/>
<dbReference type="InParanoid" id="A0A395JM74"/>
<dbReference type="AlphaFoldDB" id="A0A395JM74"/>
<sequence length="139" mass="15166">MLKSTSLDKLAIFLSGICLVHCLVAPILITLLPIVSLSVTVEEVLFHQLLLWLVIPTSVVGLFLGCRKHRRWSIVITGGAGMAILIAVATFGHSWFGLTGEKWVTTLGGLVLACSHFLNYRACQSITCASSRCETQHHH</sequence>
<feature type="transmembrane region" description="Helical" evidence="1">
    <location>
        <begin position="103"/>
        <end position="122"/>
    </location>
</feature>
<gene>
    <name evidence="2" type="ORF">DFR28_101123</name>
</gene>
<dbReference type="Pfam" id="PF03203">
    <property type="entry name" value="MerC"/>
    <property type="match status" value="1"/>
</dbReference>
<dbReference type="RefSeq" id="WP_113952365.1">
    <property type="nucleotide sequence ID" value="NZ_QNRT01000001.1"/>
</dbReference>
<dbReference type="InterPro" id="IPR004891">
    <property type="entry name" value="Mercury-R_MerC"/>
</dbReference>
<dbReference type="EMBL" id="QNRT01000001">
    <property type="protein sequence ID" value="RBP52741.1"/>
    <property type="molecule type" value="Genomic_DNA"/>
</dbReference>
<evidence type="ECO:0000313" key="2">
    <source>
        <dbReference type="EMBL" id="RBP52741.1"/>
    </source>
</evidence>
<feature type="transmembrane region" description="Helical" evidence="1">
    <location>
        <begin position="45"/>
        <end position="65"/>
    </location>
</feature>
<name>A0A395JM74_9GAMM</name>
<dbReference type="GO" id="GO:0016020">
    <property type="term" value="C:membrane"/>
    <property type="evidence" value="ECO:0007669"/>
    <property type="project" value="InterPro"/>
</dbReference>
<reference evidence="2 3" key="1">
    <citation type="submission" date="2018-06" db="EMBL/GenBank/DDBJ databases">
        <title>Genomic Encyclopedia of Type Strains, Phase IV (KMG-IV): sequencing the most valuable type-strain genomes for metagenomic binning, comparative biology and taxonomic classification.</title>
        <authorList>
            <person name="Goeker M."/>
        </authorList>
    </citation>
    <scope>NUCLEOTIDE SEQUENCE [LARGE SCALE GENOMIC DNA]</scope>
    <source>
        <strain evidence="2 3">DSM 24032</strain>
    </source>
</reference>
<feature type="transmembrane region" description="Helical" evidence="1">
    <location>
        <begin position="12"/>
        <end position="39"/>
    </location>
</feature>
<protein>
    <submittedName>
        <fullName evidence="2">MerC mercury resistance protein</fullName>
    </submittedName>
</protein>
<organism evidence="2 3">
    <name type="scientific">Arenicella xantha</name>
    <dbReference type="NCBI Taxonomy" id="644221"/>
    <lineage>
        <taxon>Bacteria</taxon>
        <taxon>Pseudomonadati</taxon>
        <taxon>Pseudomonadota</taxon>
        <taxon>Gammaproteobacteria</taxon>
        <taxon>Arenicellales</taxon>
        <taxon>Arenicellaceae</taxon>
        <taxon>Arenicella</taxon>
    </lineage>
</organism>
<dbReference type="Proteomes" id="UP000253083">
    <property type="component" value="Unassembled WGS sequence"/>
</dbReference>
<evidence type="ECO:0000313" key="3">
    <source>
        <dbReference type="Proteomes" id="UP000253083"/>
    </source>
</evidence>
<proteinExistence type="predicted"/>
<keyword evidence="1" id="KW-0812">Transmembrane</keyword>
<dbReference type="GO" id="GO:0015097">
    <property type="term" value="F:mercury ion transmembrane transporter activity"/>
    <property type="evidence" value="ECO:0007669"/>
    <property type="project" value="InterPro"/>
</dbReference>
<keyword evidence="1" id="KW-1133">Transmembrane helix</keyword>
<feature type="transmembrane region" description="Helical" evidence="1">
    <location>
        <begin position="72"/>
        <end position="91"/>
    </location>
</feature>
<evidence type="ECO:0000256" key="1">
    <source>
        <dbReference type="SAM" id="Phobius"/>
    </source>
</evidence>
<comment type="caution">
    <text evidence="2">The sequence shown here is derived from an EMBL/GenBank/DDBJ whole genome shotgun (WGS) entry which is preliminary data.</text>
</comment>